<keyword evidence="2" id="KW-0812">Transmembrane</keyword>
<feature type="transmembrane region" description="Helical" evidence="2">
    <location>
        <begin position="6"/>
        <end position="30"/>
    </location>
</feature>
<evidence type="ECO:0000313" key="3">
    <source>
        <dbReference type="EMBL" id="MDA2808096.1"/>
    </source>
</evidence>
<feature type="region of interest" description="Disordered" evidence="1">
    <location>
        <begin position="40"/>
        <end position="80"/>
    </location>
</feature>
<reference evidence="3" key="1">
    <citation type="submission" date="2023-01" db="EMBL/GenBank/DDBJ databases">
        <title>Draft genome sequence of Nocardiopsis sp. LSu2-4 isolated from halophytes.</title>
        <authorList>
            <person name="Duangmal K."/>
            <person name="Chantavorakit T."/>
        </authorList>
    </citation>
    <scope>NUCLEOTIDE SEQUENCE</scope>
    <source>
        <strain evidence="3">LSu2-4</strain>
    </source>
</reference>
<keyword evidence="2" id="KW-0472">Membrane</keyword>
<protein>
    <submittedName>
        <fullName evidence="3">Uncharacterized protein</fullName>
    </submittedName>
</protein>
<proteinExistence type="predicted"/>
<keyword evidence="2" id="KW-1133">Transmembrane helix</keyword>
<dbReference type="RefSeq" id="WP_270680711.1">
    <property type="nucleotide sequence ID" value="NZ_JAQFWP010000071.1"/>
</dbReference>
<organism evidence="3 4">
    <name type="scientific">Nocardiopsis suaedae</name>
    <dbReference type="NCBI Taxonomy" id="3018444"/>
    <lineage>
        <taxon>Bacteria</taxon>
        <taxon>Bacillati</taxon>
        <taxon>Actinomycetota</taxon>
        <taxon>Actinomycetes</taxon>
        <taxon>Streptosporangiales</taxon>
        <taxon>Nocardiopsidaceae</taxon>
        <taxon>Nocardiopsis</taxon>
    </lineage>
</organism>
<comment type="caution">
    <text evidence="3">The sequence shown here is derived from an EMBL/GenBank/DDBJ whole genome shotgun (WGS) entry which is preliminary data.</text>
</comment>
<evidence type="ECO:0000256" key="1">
    <source>
        <dbReference type="SAM" id="MobiDB-lite"/>
    </source>
</evidence>
<sequence length="80" mass="7870">MVDIALITTVLAVTLGGIALVVLGAIAYIANEAVQNRLDDKAGVPRPGTPSAAPDATAPTASTTPTVPAASPRDPVGHTA</sequence>
<gene>
    <name evidence="3" type="ORF">O4U47_26540</name>
</gene>
<feature type="compositionally biased region" description="Low complexity" evidence="1">
    <location>
        <begin position="49"/>
        <end position="72"/>
    </location>
</feature>
<dbReference type="Proteomes" id="UP001165685">
    <property type="component" value="Unassembled WGS sequence"/>
</dbReference>
<keyword evidence="4" id="KW-1185">Reference proteome</keyword>
<evidence type="ECO:0000313" key="4">
    <source>
        <dbReference type="Proteomes" id="UP001165685"/>
    </source>
</evidence>
<evidence type="ECO:0000256" key="2">
    <source>
        <dbReference type="SAM" id="Phobius"/>
    </source>
</evidence>
<name>A0ABT4TTS3_9ACTN</name>
<dbReference type="EMBL" id="JAQFWP010000071">
    <property type="protein sequence ID" value="MDA2808096.1"/>
    <property type="molecule type" value="Genomic_DNA"/>
</dbReference>
<accession>A0ABT4TTS3</accession>